<dbReference type="GO" id="GO:0005886">
    <property type="term" value="C:plasma membrane"/>
    <property type="evidence" value="ECO:0007669"/>
    <property type="project" value="UniProtKB-SubCell"/>
</dbReference>
<evidence type="ECO:0000256" key="1">
    <source>
        <dbReference type="ARBA" id="ARBA00004162"/>
    </source>
</evidence>
<keyword evidence="5 9" id="KW-1133">Transmembrane helix</keyword>
<comment type="caution">
    <text evidence="11">The sequence shown here is derived from an EMBL/GenBank/DDBJ whole genome shotgun (WGS) entry which is preliminary data.</text>
</comment>
<organism evidence="11 12">
    <name type="scientific">Azotobacter chroococcum</name>
    <dbReference type="NCBI Taxonomy" id="353"/>
    <lineage>
        <taxon>Bacteria</taxon>
        <taxon>Pseudomonadati</taxon>
        <taxon>Pseudomonadota</taxon>
        <taxon>Gammaproteobacteria</taxon>
        <taxon>Pseudomonadales</taxon>
        <taxon>Pseudomonadaceae</taxon>
        <taxon>Azotobacter</taxon>
    </lineage>
</organism>
<dbReference type="InterPro" id="IPR006665">
    <property type="entry name" value="OmpA-like"/>
</dbReference>
<keyword evidence="6 7" id="KW-0472">Membrane</keyword>
<feature type="region of interest" description="Disordered" evidence="8">
    <location>
        <begin position="31"/>
        <end position="53"/>
    </location>
</feature>
<dbReference type="EMBL" id="SMMU01000039">
    <property type="protein sequence ID" value="TCL21670.1"/>
    <property type="molecule type" value="Genomic_DNA"/>
</dbReference>
<dbReference type="PANTHER" id="PTHR30329:SF20">
    <property type="entry name" value="EXPORTED PROTEIN"/>
    <property type="match status" value="1"/>
</dbReference>
<dbReference type="CDD" id="cd07185">
    <property type="entry name" value="OmpA_C-like"/>
    <property type="match status" value="1"/>
</dbReference>
<evidence type="ECO:0000256" key="3">
    <source>
        <dbReference type="ARBA" id="ARBA00022475"/>
    </source>
</evidence>
<feature type="domain" description="OmpA-like" evidence="10">
    <location>
        <begin position="148"/>
        <end position="268"/>
    </location>
</feature>
<evidence type="ECO:0000256" key="9">
    <source>
        <dbReference type="SAM" id="Phobius"/>
    </source>
</evidence>
<comment type="subcellular location">
    <subcellularLocation>
        <location evidence="1">Cell membrane</location>
        <topology evidence="1">Single-pass membrane protein</topology>
    </subcellularLocation>
</comment>
<dbReference type="RefSeq" id="WP_131299782.1">
    <property type="nucleotide sequence ID" value="NZ_JBHLST010000035.1"/>
</dbReference>
<evidence type="ECO:0000256" key="8">
    <source>
        <dbReference type="SAM" id="MobiDB-lite"/>
    </source>
</evidence>
<gene>
    <name evidence="11" type="ORF">EV691_13926</name>
</gene>
<accession>A0A4R1P7V1</accession>
<evidence type="ECO:0000256" key="7">
    <source>
        <dbReference type="PROSITE-ProRule" id="PRU00473"/>
    </source>
</evidence>
<dbReference type="Proteomes" id="UP000295169">
    <property type="component" value="Unassembled WGS sequence"/>
</dbReference>
<evidence type="ECO:0000313" key="11">
    <source>
        <dbReference type="EMBL" id="TCL21670.1"/>
    </source>
</evidence>
<dbReference type="Gene3D" id="3.30.1330.60">
    <property type="entry name" value="OmpA-like domain"/>
    <property type="match status" value="1"/>
</dbReference>
<comment type="similarity">
    <text evidence="2">Belongs to the MotB family.</text>
</comment>
<dbReference type="InterPro" id="IPR025713">
    <property type="entry name" value="MotB-like_N_dom"/>
</dbReference>
<evidence type="ECO:0000259" key="10">
    <source>
        <dbReference type="PROSITE" id="PS51123"/>
    </source>
</evidence>
<dbReference type="SUPFAM" id="SSF103088">
    <property type="entry name" value="OmpA-like"/>
    <property type="match status" value="1"/>
</dbReference>
<name>A0A4R1P7V1_9GAMM</name>
<sequence>MTEPLESPATGSVGSARKALLERQRQLEQELAQARQATRMARRQAANAVREPDSEGETEGWLITYLDMMTLLLVLLVVMLAFAGKGKGAGELSQSLKPLSEGVLPAGSSLLEQAGRSLRDKGADVTSDPLQGLPVDQLGKDIEVIVKEGSVSFRISSEILFSSAQADLSLEGLRVLQQLVLVLNSSRHGIVVVGHTDSLPIRSARFPSNWELSGARAGSVVRYLEANGVARQRMRAVGLADTQPLADNSSLEGRASNRRVELILETPQAAEMSDD</sequence>
<reference evidence="11 12" key="1">
    <citation type="submission" date="2019-03" db="EMBL/GenBank/DDBJ databases">
        <title>Genomic Encyclopedia of Type Strains, Phase IV (KMG-IV): sequencing the most valuable type-strain genomes for metagenomic binning, comparative biology and taxonomic classification.</title>
        <authorList>
            <person name="Goeker M."/>
        </authorList>
    </citation>
    <scope>NUCLEOTIDE SEQUENCE [LARGE SCALE GENOMIC DNA]</scope>
    <source>
        <strain evidence="11 12">DSM 2286</strain>
    </source>
</reference>
<feature type="compositionally biased region" description="Low complexity" evidence="8">
    <location>
        <begin position="31"/>
        <end position="48"/>
    </location>
</feature>
<evidence type="ECO:0000256" key="6">
    <source>
        <dbReference type="ARBA" id="ARBA00023136"/>
    </source>
</evidence>
<dbReference type="Pfam" id="PF00691">
    <property type="entry name" value="OmpA"/>
    <property type="match status" value="1"/>
</dbReference>
<keyword evidence="4 9" id="KW-0812">Transmembrane</keyword>
<protein>
    <submittedName>
        <fullName evidence="11">Chemotaxis protein MotB</fullName>
    </submittedName>
</protein>
<dbReference type="InterPro" id="IPR036737">
    <property type="entry name" value="OmpA-like_sf"/>
</dbReference>
<proteinExistence type="inferred from homology"/>
<keyword evidence="3" id="KW-1003">Cell membrane</keyword>
<dbReference type="AlphaFoldDB" id="A0A4R1P7V1"/>
<evidence type="ECO:0000256" key="2">
    <source>
        <dbReference type="ARBA" id="ARBA00008914"/>
    </source>
</evidence>
<dbReference type="PROSITE" id="PS51123">
    <property type="entry name" value="OMPA_2"/>
    <property type="match status" value="1"/>
</dbReference>
<evidence type="ECO:0000256" key="4">
    <source>
        <dbReference type="ARBA" id="ARBA00022692"/>
    </source>
</evidence>
<dbReference type="PANTHER" id="PTHR30329">
    <property type="entry name" value="STATOR ELEMENT OF FLAGELLAR MOTOR COMPLEX"/>
    <property type="match status" value="1"/>
</dbReference>
<evidence type="ECO:0000313" key="12">
    <source>
        <dbReference type="Proteomes" id="UP000295169"/>
    </source>
</evidence>
<dbReference type="InterPro" id="IPR050330">
    <property type="entry name" value="Bact_OuterMem_StrucFunc"/>
</dbReference>
<evidence type="ECO:0000256" key="5">
    <source>
        <dbReference type="ARBA" id="ARBA00022989"/>
    </source>
</evidence>
<dbReference type="Pfam" id="PF13677">
    <property type="entry name" value="MotB_plug"/>
    <property type="match status" value="1"/>
</dbReference>
<feature type="transmembrane region" description="Helical" evidence="9">
    <location>
        <begin position="62"/>
        <end position="83"/>
    </location>
</feature>